<proteinExistence type="predicted"/>
<protein>
    <recommendedName>
        <fullName evidence="2">GP-PDE domain-containing protein</fullName>
    </recommendedName>
</protein>
<dbReference type="PROSITE" id="PS51704">
    <property type="entry name" value="GP_PDE"/>
    <property type="match status" value="1"/>
</dbReference>
<comment type="caution">
    <text evidence="3">The sequence shown here is derived from an EMBL/GenBank/DDBJ whole genome shotgun (WGS) entry which is preliminary data.</text>
</comment>
<evidence type="ECO:0000256" key="1">
    <source>
        <dbReference type="SAM" id="MobiDB-lite"/>
    </source>
</evidence>
<dbReference type="AlphaFoldDB" id="A0A0C2D5A0"/>
<dbReference type="Gene3D" id="3.20.20.190">
    <property type="entry name" value="Phosphatidylinositol (PI) phosphodiesterase"/>
    <property type="match status" value="1"/>
</dbReference>
<dbReference type="InterPro" id="IPR017946">
    <property type="entry name" value="PLC-like_Pdiesterase_TIM-brl"/>
</dbReference>
<gene>
    <name evidence="3" type="ORF">DB30_00626</name>
</gene>
<evidence type="ECO:0000259" key="2">
    <source>
        <dbReference type="PROSITE" id="PS51704"/>
    </source>
</evidence>
<dbReference type="GO" id="GO:0006629">
    <property type="term" value="P:lipid metabolic process"/>
    <property type="evidence" value="ECO:0007669"/>
    <property type="project" value="InterPro"/>
</dbReference>
<feature type="domain" description="GP-PDE" evidence="2">
    <location>
        <begin position="1"/>
        <end position="18"/>
    </location>
</feature>
<feature type="region of interest" description="Disordered" evidence="1">
    <location>
        <begin position="21"/>
        <end position="41"/>
    </location>
</feature>
<evidence type="ECO:0000313" key="4">
    <source>
        <dbReference type="Proteomes" id="UP000031599"/>
    </source>
</evidence>
<dbReference type="Proteomes" id="UP000031599">
    <property type="component" value="Unassembled WGS sequence"/>
</dbReference>
<organism evidence="3 4">
    <name type="scientific">Enhygromyxa salina</name>
    <dbReference type="NCBI Taxonomy" id="215803"/>
    <lineage>
        <taxon>Bacteria</taxon>
        <taxon>Pseudomonadati</taxon>
        <taxon>Myxococcota</taxon>
        <taxon>Polyangia</taxon>
        <taxon>Nannocystales</taxon>
        <taxon>Nannocystaceae</taxon>
        <taxon>Enhygromyxa</taxon>
    </lineage>
</organism>
<evidence type="ECO:0000313" key="3">
    <source>
        <dbReference type="EMBL" id="KIG18341.1"/>
    </source>
</evidence>
<dbReference type="GO" id="GO:0008081">
    <property type="term" value="F:phosphoric diester hydrolase activity"/>
    <property type="evidence" value="ECO:0007669"/>
    <property type="project" value="InterPro"/>
</dbReference>
<sequence length="82" mass="8581">MGVDGIITDYPDVLLRVLGRSATRDPEAADASTSIPPDPVDTAIPKTLRAVSVGLVSRADRSSQLAMLGFRCVSDPLPTTAD</sequence>
<dbReference type="InterPro" id="IPR030395">
    <property type="entry name" value="GP_PDE_dom"/>
</dbReference>
<dbReference type="EMBL" id="JMCC02000011">
    <property type="protein sequence ID" value="KIG18341.1"/>
    <property type="molecule type" value="Genomic_DNA"/>
</dbReference>
<reference evidence="3 4" key="1">
    <citation type="submission" date="2014-12" db="EMBL/GenBank/DDBJ databases">
        <title>Genome assembly of Enhygromyxa salina DSM 15201.</title>
        <authorList>
            <person name="Sharma G."/>
            <person name="Subramanian S."/>
        </authorList>
    </citation>
    <scope>NUCLEOTIDE SEQUENCE [LARGE SCALE GENOMIC DNA]</scope>
    <source>
        <strain evidence="3 4">DSM 15201</strain>
    </source>
</reference>
<name>A0A0C2D5A0_9BACT</name>
<accession>A0A0C2D5A0</accession>